<evidence type="ECO:0000313" key="2">
    <source>
        <dbReference type="EMBL" id="KAI7789979.1"/>
    </source>
</evidence>
<accession>A0A9W7W938</accession>
<evidence type="ECO:0000256" key="1">
    <source>
        <dbReference type="SAM" id="MobiDB-lite"/>
    </source>
</evidence>
<feature type="non-terminal residue" evidence="2">
    <location>
        <position position="1"/>
    </location>
</feature>
<feature type="compositionally biased region" description="Basic and acidic residues" evidence="1">
    <location>
        <begin position="70"/>
        <end position="80"/>
    </location>
</feature>
<evidence type="ECO:0000313" key="3">
    <source>
        <dbReference type="Proteomes" id="UP001059041"/>
    </source>
</evidence>
<sequence length="156" mass="17626">MANLLIALLKDFDLISSISNLKDCPHKKGSDTHGWCSKGGPEKKKVPDLNTAPPFYDSDSDVTAIDEESSPLKEPLRNLDSESEDDISSQCPQKYPKLDDDITSALKVPVGVPDRKLSRHLVPHLHRQRRPPRGHRPLLSLREIRVERTLDLFPIY</sequence>
<comment type="caution">
    <text evidence="2">The sequence shown here is derived from an EMBL/GenBank/DDBJ whole genome shotgun (WGS) entry which is preliminary data.</text>
</comment>
<proteinExistence type="predicted"/>
<name>A0A9W7W938_TRIRA</name>
<dbReference type="EMBL" id="JAFHDT010000284">
    <property type="protein sequence ID" value="KAI7789979.1"/>
    <property type="molecule type" value="Genomic_DNA"/>
</dbReference>
<dbReference type="AlphaFoldDB" id="A0A9W7W938"/>
<gene>
    <name evidence="2" type="ORF">IRJ41_009009</name>
</gene>
<organism evidence="2 3">
    <name type="scientific">Triplophysa rosa</name>
    <name type="common">Cave loach</name>
    <dbReference type="NCBI Taxonomy" id="992332"/>
    <lineage>
        <taxon>Eukaryota</taxon>
        <taxon>Metazoa</taxon>
        <taxon>Chordata</taxon>
        <taxon>Craniata</taxon>
        <taxon>Vertebrata</taxon>
        <taxon>Euteleostomi</taxon>
        <taxon>Actinopterygii</taxon>
        <taxon>Neopterygii</taxon>
        <taxon>Teleostei</taxon>
        <taxon>Ostariophysi</taxon>
        <taxon>Cypriniformes</taxon>
        <taxon>Nemacheilidae</taxon>
        <taxon>Triplophysa</taxon>
    </lineage>
</organism>
<keyword evidence="3" id="KW-1185">Reference proteome</keyword>
<feature type="compositionally biased region" description="Acidic residues" evidence="1">
    <location>
        <begin position="58"/>
        <end position="69"/>
    </location>
</feature>
<protein>
    <submittedName>
        <fullName evidence="2">Uncharacterized protein</fullName>
    </submittedName>
</protein>
<reference evidence="2" key="1">
    <citation type="submission" date="2021-02" db="EMBL/GenBank/DDBJ databases">
        <title>Comparative genomics reveals that relaxation of natural selection precedes convergent phenotypic evolution of cavefish.</title>
        <authorList>
            <person name="Peng Z."/>
        </authorList>
    </citation>
    <scope>NUCLEOTIDE SEQUENCE</scope>
    <source>
        <tissue evidence="2">Muscle</tissue>
    </source>
</reference>
<feature type="region of interest" description="Disordered" evidence="1">
    <location>
        <begin position="25"/>
        <end position="96"/>
    </location>
</feature>
<dbReference type="Proteomes" id="UP001059041">
    <property type="component" value="Unassembled WGS sequence"/>
</dbReference>